<accession>A0ABR4K343</accession>
<protein>
    <submittedName>
        <fullName evidence="1">Uncharacterized protein</fullName>
    </submittedName>
</protein>
<name>A0ABR4K343_9EURO</name>
<dbReference type="EMBL" id="JBFXLR010000031">
    <property type="protein sequence ID" value="KAL2846743.1"/>
    <property type="molecule type" value="Genomic_DNA"/>
</dbReference>
<organism evidence="1 2">
    <name type="scientific">Aspergillus pseudodeflectus</name>
    <dbReference type="NCBI Taxonomy" id="176178"/>
    <lineage>
        <taxon>Eukaryota</taxon>
        <taxon>Fungi</taxon>
        <taxon>Dikarya</taxon>
        <taxon>Ascomycota</taxon>
        <taxon>Pezizomycotina</taxon>
        <taxon>Eurotiomycetes</taxon>
        <taxon>Eurotiomycetidae</taxon>
        <taxon>Eurotiales</taxon>
        <taxon>Aspergillaceae</taxon>
        <taxon>Aspergillus</taxon>
        <taxon>Aspergillus subgen. Nidulantes</taxon>
    </lineage>
</organism>
<sequence>MQRAKRHCRSISCLAVHILVAGKADVEKPLTTTTKWSDFEATLVYRPLFGLFAPVWKATALRGFRAGLFLRDDFEESLEKQDGQNISTSEAVQGAKFLTPSRFSSVFESRVQRFDHAGWSCDLNY</sequence>
<proteinExistence type="predicted"/>
<keyword evidence="2" id="KW-1185">Reference proteome</keyword>
<gene>
    <name evidence="1" type="ORF">BJX68DRAFT_120937</name>
</gene>
<dbReference type="GeneID" id="98151284"/>
<evidence type="ECO:0000313" key="2">
    <source>
        <dbReference type="Proteomes" id="UP001610444"/>
    </source>
</evidence>
<dbReference type="RefSeq" id="XP_070897327.1">
    <property type="nucleotide sequence ID" value="XM_071036120.1"/>
</dbReference>
<dbReference type="Proteomes" id="UP001610444">
    <property type="component" value="Unassembled WGS sequence"/>
</dbReference>
<reference evidence="1 2" key="1">
    <citation type="submission" date="2024-07" db="EMBL/GenBank/DDBJ databases">
        <title>Section-level genome sequencing and comparative genomics of Aspergillus sections Usti and Cavernicolus.</title>
        <authorList>
            <consortium name="Lawrence Berkeley National Laboratory"/>
            <person name="Nybo J.L."/>
            <person name="Vesth T.C."/>
            <person name="Theobald S."/>
            <person name="Frisvad J.C."/>
            <person name="Larsen T.O."/>
            <person name="Kjaerboelling I."/>
            <person name="Rothschild-Mancinelli K."/>
            <person name="Lyhne E.K."/>
            <person name="Kogle M.E."/>
            <person name="Barry K."/>
            <person name="Clum A."/>
            <person name="Na H."/>
            <person name="Ledsgaard L."/>
            <person name="Lin J."/>
            <person name="Lipzen A."/>
            <person name="Kuo A."/>
            <person name="Riley R."/>
            <person name="Mondo S."/>
            <person name="LaButti K."/>
            <person name="Haridas S."/>
            <person name="Pangalinan J."/>
            <person name="Salamov A.A."/>
            <person name="Simmons B.A."/>
            <person name="Magnuson J.K."/>
            <person name="Chen J."/>
            <person name="Drula E."/>
            <person name="Henrissat B."/>
            <person name="Wiebenga A."/>
            <person name="Lubbers R.J."/>
            <person name="Gomes A.C."/>
            <person name="Macurrencykelacurrency M.R."/>
            <person name="Stajich J."/>
            <person name="Grigoriev I.V."/>
            <person name="Mortensen U.H."/>
            <person name="De vries R.P."/>
            <person name="Baker S.E."/>
            <person name="Andersen M.R."/>
        </authorList>
    </citation>
    <scope>NUCLEOTIDE SEQUENCE [LARGE SCALE GENOMIC DNA]</scope>
    <source>
        <strain evidence="1 2">CBS 756.74</strain>
    </source>
</reference>
<evidence type="ECO:0000313" key="1">
    <source>
        <dbReference type="EMBL" id="KAL2846743.1"/>
    </source>
</evidence>
<comment type="caution">
    <text evidence="1">The sequence shown here is derived from an EMBL/GenBank/DDBJ whole genome shotgun (WGS) entry which is preliminary data.</text>
</comment>